<evidence type="ECO:0000313" key="1">
    <source>
        <dbReference type="EMBL" id="JAD19490.1"/>
    </source>
</evidence>
<dbReference type="AlphaFoldDB" id="A0A0A8Y2M9"/>
<name>A0A0A8Y2M9_ARUDO</name>
<dbReference type="EMBL" id="GBRH01278405">
    <property type="protein sequence ID" value="JAD19490.1"/>
    <property type="molecule type" value="Transcribed_RNA"/>
</dbReference>
<reference evidence="1" key="1">
    <citation type="submission" date="2014-09" db="EMBL/GenBank/DDBJ databases">
        <authorList>
            <person name="Magalhaes I.L.F."/>
            <person name="Oliveira U."/>
            <person name="Santos F.R."/>
            <person name="Vidigal T.H.D.A."/>
            <person name="Brescovit A.D."/>
            <person name="Santos A.J."/>
        </authorList>
    </citation>
    <scope>NUCLEOTIDE SEQUENCE</scope>
    <source>
        <tissue evidence="1">Shoot tissue taken approximately 20 cm above the soil surface</tissue>
    </source>
</reference>
<reference evidence="1" key="2">
    <citation type="journal article" date="2015" name="Data Brief">
        <title>Shoot transcriptome of the giant reed, Arundo donax.</title>
        <authorList>
            <person name="Barrero R.A."/>
            <person name="Guerrero F.D."/>
            <person name="Moolhuijzen P."/>
            <person name="Goolsby J.A."/>
            <person name="Tidwell J."/>
            <person name="Bellgard S.E."/>
            <person name="Bellgard M.I."/>
        </authorList>
    </citation>
    <scope>NUCLEOTIDE SEQUENCE</scope>
    <source>
        <tissue evidence="1">Shoot tissue taken approximately 20 cm above the soil surface</tissue>
    </source>
</reference>
<proteinExistence type="predicted"/>
<organism evidence="1">
    <name type="scientific">Arundo donax</name>
    <name type="common">Giant reed</name>
    <name type="synonym">Donax arundinaceus</name>
    <dbReference type="NCBI Taxonomy" id="35708"/>
    <lineage>
        <taxon>Eukaryota</taxon>
        <taxon>Viridiplantae</taxon>
        <taxon>Streptophyta</taxon>
        <taxon>Embryophyta</taxon>
        <taxon>Tracheophyta</taxon>
        <taxon>Spermatophyta</taxon>
        <taxon>Magnoliopsida</taxon>
        <taxon>Liliopsida</taxon>
        <taxon>Poales</taxon>
        <taxon>Poaceae</taxon>
        <taxon>PACMAD clade</taxon>
        <taxon>Arundinoideae</taxon>
        <taxon>Arundineae</taxon>
        <taxon>Arundo</taxon>
    </lineage>
</organism>
<protein>
    <submittedName>
        <fullName evidence="1">Uncharacterized protein</fullName>
    </submittedName>
</protein>
<sequence length="44" mass="4880">MRHNTLLLYFGCLSEPQKNHAGYASSLIAKKSDTVICEVLVVDN</sequence>
<accession>A0A0A8Y2M9</accession>